<dbReference type="GO" id="GO:0015808">
    <property type="term" value="P:L-alanine transport"/>
    <property type="evidence" value="ECO:0007669"/>
    <property type="project" value="TreeGrafter"/>
</dbReference>
<dbReference type="GO" id="GO:0005304">
    <property type="term" value="F:L-valine transmembrane transporter activity"/>
    <property type="evidence" value="ECO:0007669"/>
    <property type="project" value="TreeGrafter"/>
</dbReference>
<dbReference type="Pfam" id="PF00005">
    <property type="entry name" value="ABC_tran"/>
    <property type="match status" value="1"/>
</dbReference>
<dbReference type="EMBL" id="CP003050">
    <property type="protein sequence ID" value="AGB17417.1"/>
    <property type="molecule type" value="Genomic_DNA"/>
</dbReference>
<dbReference type="GO" id="GO:0042941">
    <property type="term" value="P:D-alanine transmembrane transport"/>
    <property type="evidence" value="ECO:0007669"/>
    <property type="project" value="TreeGrafter"/>
</dbReference>
<dbReference type="InterPro" id="IPR003439">
    <property type="entry name" value="ABC_transporter-like_ATP-bd"/>
</dbReference>
<dbReference type="PANTHER" id="PTHR45772">
    <property type="entry name" value="CONSERVED COMPONENT OF ABC TRANSPORTER FOR NATURAL AMINO ACIDS-RELATED"/>
    <property type="match status" value="1"/>
</dbReference>
<dbReference type="SUPFAM" id="SSF52540">
    <property type="entry name" value="P-loop containing nucleoside triphosphate hydrolases"/>
    <property type="match status" value="1"/>
</dbReference>
<dbReference type="GO" id="GO:0015188">
    <property type="term" value="F:L-isoleucine transmembrane transporter activity"/>
    <property type="evidence" value="ECO:0007669"/>
    <property type="project" value="TreeGrafter"/>
</dbReference>
<dbReference type="InterPro" id="IPR032823">
    <property type="entry name" value="BCA_ABC_TP_C"/>
</dbReference>
<dbReference type="GeneID" id="14377795"/>
<dbReference type="GO" id="GO:0005524">
    <property type="term" value="F:ATP binding"/>
    <property type="evidence" value="ECO:0007669"/>
    <property type="project" value="UniProtKB-KW"/>
</dbReference>
<dbReference type="PROSITE" id="PS50893">
    <property type="entry name" value="ABC_TRANSPORTER_2"/>
    <property type="match status" value="1"/>
</dbReference>
<dbReference type="AlphaFoldDB" id="L0IHH3"/>
<dbReference type="InterPro" id="IPR027417">
    <property type="entry name" value="P-loop_NTPase"/>
</dbReference>
<keyword evidence="1" id="KW-0813">Transport</keyword>
<dbReference type="CDD" id="cd03219">
    <property type="entry name" value="ABC_Mj1267_LivG_branched"/>
    <property type="match status" value="1"/>
</dbReference>
<dbReference type="InterPro" id="IPR051120">
    <property type="entry name" value="ABC_AA/LPS_Transport"/>
</dbReference>
<dbReference type="HOGENOM" id="CLU_000604_1_2_2"/>
<evidence type="ECO:0000259" key="5">
    <source>
        <dbReference type="PROSITE" id="PS50893"/>
    </source>
</evidence>
<sequence>MALLELRDIEKSFGGLRVLEGVSMTVEEGSIQGLIGPNGAGKTTLFNLVSGLLRADNGTIVFDGTDITDRAPKHIARDGVGRTFQLTRPYPGMTTQDNLLPGLVYAGGYDRVSEARARALELLDLVDLADLAHEESRDLTMSEQKRLEIARALATEPKLLLLDEVFAGLSHEDVARQIELIDGIRDELDVTILLIEHVMEATMTVCDRVGVLANGTIIAEDVPDEIVHDEQVIDVYLGSGRDEVGTGADSDATPDEDVPETGGGLDG</sequence>
<dbReference type="RefSeq" id="WP_015302009.1">
    <property type="nucleotide sequence ID" value="NC_019964.1"/>
</dbReference>
<accession>L0IHH3</accession>
<feature type="domain" description="ABC transporter" evidence="5">
    <location>
        <begin position="4"/>
        <end position="239"/>
    </location>
</feature>
<reference evidence="6" key="1">
    <citation type="submission" date="2011-09" db="EMBL/GenBank/DDBJ databases">
        <title>Complete sequence of Halovivax ruber XH-70.</title>
        <authorList>
            <consortium name="US DOE Joint Genome Institute"/>
            <person name="Lucas S."/>
            <person name="Han J."/>
            <person name="Lapidus A."/>
            <person name="Cheng J.-F."/>
            <person name="Goodwin L."/>
            <person name="Pitluck S."/>
            <person name="Peters L."/>
            <person name="Mikhailova N."/>
            <person name="Davenport K."/>
            <person name="Detter J.C."/>
            <person name="Han C."/>
            <person name="Tapia R."/>
            <person name="Land M."/>
            <person name="Hauser L."/>
            <person name="Kyrpides N."/>
            <person name="Ivanova N."/>
            <person name="Pagani I."/>
            <person name="Sproer C."/>
            <person name="Anderson I."/>
            <person name="Woyke T."/>
        </authorList>
    </citation>
    <scope>NUCLEOTIDE SEQUENCE</scope>
    <source>
        <strain evidence="6">XH-70</strain>
    </source>
</reference>
<dbReference type="GO" id="GO:1903806">
    <property type="term" value="P:L-isoleucine import across plasma membrane"/>
    <property type="evidence" value="ECO:0007669"/>
    <property type="project" value="TreeGrafter"/>
</dbReference>
<evidence type="ECO:0000256" key="2">
    <source>
        <dbReference type="ARBA" id="ARBA00022741"/>
    </source>
</evidence>
<dbReference type="OrthoDB" id="44250at2157"/>
<keyword evidence="7" id="KW-1185">Reference proteome</keyword>
<gene>
    <name evidence="6" type="ordered locus">Halru_2847</name>
</gene>
<evidence type="ECO:0000313" key="6">
    <source>
        <dbReference type="EMBL" id="AGB17417.1"/>
    </source>
</evidence>
<dbReference type="InterPro" id="IPR003593">
    <property type="entry name" value="AAA+_ATPase"/>
</dbReference>
<evidence type="ECO:0000256" key="4">
    <source>
        <dbReference type="SAM" id="MobiDB-lite"/>
    </source>
</evidence>
<dbReference type="eggNOG" id="arCOG00926">
    <property type="taxonomic scope" value="Archaea"/>
</dbReference>
<protein>
    <submittedName>
        <fullName evidence="6">ABC-type branched-chain amino acid transport systems, ATPase component</fullName>
    </submittedName>
</protein>
<dbReference type="GO" id="GO:1903805">
    <property type="term" value="P:L-valine import across plasma membrane"/>
    <property type="evidence" value="ECO:0007669"/>
    <property type="project" value="TreeGrafter"/>
</dbReference>
<dbReference type="GO" id="GO:0015192">
    <property type="term" value="F:L-phenylalanine transmembrane transporter activity"/>
    <property type="evidence" value="ECO:0007669"/>
    <property type="project" value="TreeGrafter"/>
</dbReference>
<dbReference type="Pfam" id="PF12399">
    <property type="entry name" value="BCA_ABC_TP_C"/>
    <property type="match status" value="1"/>
</dbReference>
<dbReference type="Proteomes" id="UP000010846">
    <property type="component" value="Chromosome"/>
</dbReference>
<keyword evidence="2" id="KW-0547">Nucleotide-binding</keyword>
<name>L0IHH3_HALRX</name>
<dbReference type="GO" id="GO:0016887">
    <property type="term" value="F:ATP hydrolysis activity"/>
    <property type="evidence" value="ECO:0007669"/>
    <property type="project" value="InterPro"/>
</dbReference>
<evidence type="ECO:0000313" key="7">
    <source>
        <dbReference type="Proteomes" id="UP000010846"/>
    </source>
</evidence>
<dbReference type="SMART" id="SM00382">
    <property type="entry name" value="AAA"/>
    <property type="match status" value="1"/>
</dbReference>
<dbReference type="KEGG" id="hru:Halru_2847"/>
<proteinExistence type="predicted"/>
<dbReference type="PANTHER" id="PTHR45772:SF7">
    <property type="entry name" value="AMINO ACID ABC TRANSPORTER ATP-BINDING PROTEIN"/>
    <property type="match status" value="1"/>
</dbReference>
<organism evidence="6 7">
    <name type="scientific">Halovivax ruber (strain DSM 18193 / JCM 13892 / XH-70)</name>
    <dbReference type="NCBI Taxonomy" id="797302"/>
    <lineage>
        <taxon>Archaea</taxon>
        <taxon>Methanobacteriati</taxon>
        <taxon>Methanobacteriota</taxon>
        <taxon>Stenosarchaea group</taxon>
        <taxon>Halobacteria</taxon>
        <taxon>Halobacteriales</taxon>
        <taxon>Natrialbaceae</taxon>
        <taxon>Halovivax</taxon>
    </lineage>
</organism>
<dbReference type="Gene3D" id="3.40.50.300">
    <property type="entry name" value="P-loop containing nucleotide triphosphate hydrolases"/>
    <property type="match status" value="1"/>
</dbReference>
<dbReference type="STRING" id="797302.Halru_2847"/>
<feature type="region of interest" description="Disordered" evidence="4">
    <location>
        <begin position="240"/>
        <end position="267"/>
    </location>
</feature>
<dbReference type="GO" id="GO:0005886">
    <property type="term" value="C:plasma membrane"/>
    <property type="evidence" value="ECO:0007669"/>
    <property type="project" value="TreeGrafter"/>
</dbReference>
<keyword evidence="3" id="KW-0067">ATP-binding</keyword>
<evidence type="ECO:0000256" key="3">
    <source>
        <dbReference type="ARBA" id="ARBA00022840"/>
    </source>
</evidence>
<evidence type="ECO:0000256" key="1">
    <source>
        <dbReference type="ARBA" id="ARBA00022448"/>
    </source>
</evidence>